<dbReference type="Proteomes" id="UP000790580">
    <property type="component" value="Unassembled WGS sequence"/>
</dbReference>
<protein>
    <submittedName>
        <fullName evidence="2">Uncharacterized protein</fullName>
    </submittedName>
</protein>
<keyword evidence="3" id="KW-1185">Reference proteome</keyword>
<evidence type="ECO:0000256" key="1">
    <source>
        <dbReference type="SAM" id="Phobius"/>
    </source>
</evidence>
<sequence>MIVAITNICILMGKQYKLYLYNLKRILLFTLIVGVFWEYITPLYYSSSVSDPWDVVAYMFGGVLYWIASTVKK</sequence>
<feature type="transmembrane region" description="Helical" evidence="1">
    <location>
        <begin position="52"/>
        <end position="68"/>
    </location>
</feature>
<gene>
    <name evidence="2" type="ORF">KS407_05405</name>
</gene>
<reference evidence="2 3" key="1">
    <citation type="submission" date="2021-06" db="EMBL/GenBank/DDBJ databases">
        <title>Bacillus sp. RD4P76, an endophyte from a halophyte.</title>
        <authorList>
            <person name="Sun J.-Q."/>
        </authorList>
    </citation>
    <scope>NUCLEOTIDE SEQUENCE [LARGE SCALE GENOMIC DNA]</scope>
    <source>
        <strain evidence="2 3">JCM 17098</strain>
    </source>
</reference>
<keyword evidence="1" id="KW-1133">Transmembrane helix</keyword>
<proteinExistence type="predicted"/>
<comment type="caution">
    <text evidence="2">The sequence shown here is derived from an EMBL/GenBank/DDBJ whole genome shotgun (WGS) entry which is preliminary data.</text>
</comment>
<keyword evidence="1" id="KW-0472">Membrane</keyword>
<keyword evidence="1" id="KW-0812">Transmembrane</keyword>
<feature type="transmembrane region" description="Helical" evidence="1">
    <location>
        <begin position="26"/>
        <end position="46"/>
    </location>
</feature>
<evidence type="ECO:0000313" key="3">
    <source>
        <dbReference type="Proteomes" id="UP000790580"/>
    </source>
</evidence>
<dbReference type="RefSeq" id="WP_088074059.1">
    <property type="nucleotide sequence ID" value="NZ_JAHQCR010000023.1"/>
</dbReference>
<organism evidence="2 3">
    <name type="scientific">Evansella alkalicola</name>
    <dbReference type="NCBI Taxonomy" id="745819"/>
    <lineage>
        <taxon>Bacteria</taxon>
        <taxon>Bacillati</taxon>
        <taxon>Bacillota</taxon>
        <taxon>Bacilli</taxon>
        <taxon>Bacillales</taxon>
        <taxon>Bacillaceae</taxon>
        <taxon>Evansella</taxon>
    </lineage>
</organism>
<name>A0ABS6JT81_9BACI</name>
<accession>A0ABS6JT81</accession>
<dbReference type="EMBL" id="JAHQCR010000023">
    <property type="protein sequence ID" value="MBU9720884.1"/>
    <property type="molecule type" value="Genomic_DNA"/>
</dbReference>
<evidence type="ECO:0000313" key="2">
    <source>
        <dbReference type="EMBL" id="MBU9720884.1"/>
    </source>
</evidence>